<name>A0A426XYI8_ENSVE</name>
<feature type="transmembrane region" description="Helical" evidence="2">
    <location>
        <begin position="168"/>
        <end position="191"/>
    </location>
</feature>
<evidence type="ECO:0000256" key="1">
    <source>
        <dbReference type="SAM" id="MobiDB-lite"/>
    </source>
</evidence>
<evidence type="ECO:0000313" key="4">
    <source>
        <dbReference type="Proteomes" id="UP000287651"/>
    </source>
</evidence>
<proteinExistence type="predicted"/>
<accession>A0A426XYI8</accession>
<evidence type="ECO:0000256" key="2">
    <source>
        <dbReference type="SAM" id="Phobius"/>
    </source>
</evidence>
<dbReference type="EMBL" id="AMZH03016363">
    <property type="protein sequence ID" value="RRT44608.1"/>
    <property type="molecule type" value="Genomic_DNA"/>
</dbReference>
<reference evidence="3 4" key="1">
    <citation type="journal article" date="2014" name="Agronomy (Basel)">
        <title>A Draft Genome Sequence for Ensete ventricosum, the Drought-Tolerant Tree Against Hunger.</title>
        <authorList>
            <person name="Harrison J."/>
            <person name="Moore K.A."/>
            <person name="Paszkiewicz K."/>
            <person name="Jones T."/>
            <person name="Grant M."/>
            <person name="Ambacheew D."/>
            <person name="Muzemil S."/>
            <person name="Studholme D.J."/>
        </authorList>
    </citation>
    <scope>NUCLEOTIDE SEQUENCE [LARGE SCALE GENOMIC DNA]</scope>
</reference>
<organism evidence="3 4">
    <name type="scientific">Ensete ventricosum</name>
    <name type="common">Abyssinian banana</name>
    <name type="synonym">Musa ensete</name>
    <dbReference type="NCBI Taxonomy" id="4639"/>
    <lineage>
        <taxon>Eukaryota</taxon>
        <taxon>Viridiplantae</taxon>
        <taxon>Streptophyta</taxon>
        <taxon>Embryophyta</taxon>
        <taxon>Tracheophyta</taxon>
        <taxon>Spermatophyta</taxon>
        <taxon>Magnoliopsida</taxon>
        <taxon>Liliopsida</taxon>
        <taxon>Zingiberales</taxon>
        <taxon>Musaceae</taxon>
        <taxon>Ensete</taxon>
    </lineage>
</organism>
<feature type="region of interest" description="Disordered" evidence="1">
    <location>
        <begin position="1"/>
        <end position="66"/>
    </location>
</feature>
<keyword evidence="2" id="KW-0472">Membrane</keyword>
<feature type="transmembrane region" description="Helical" evidence="2">
    <location>
        <begin position="141"/>
        <end position="162"/>
    </location>
</feature>
<keyword evidence="2" id="KW-0812">Transmembrane</keyword>
<comment type="caution">
    <text evidence="3">The sequence shown here is derived from an EMBL/GenBank/DDBJ whole genome shotgun (WGS) entry which is preliminary data.</text>
</comment>
<evidence type="ECO:0000313" key="3">
    <source>
        <dbReference type="EMBL" id="RRT44608.1"/>
    </source>
</evidence>
<sequence length="390" mass="41436">MRVMSARARQRGHIVQTDRGAEESAFRGGGGEEAAARTRNQPRPSHCRRAQRRSEGEGEGEGPPATTLGTLALLVHVPHLGQQHENDDHSSCLDLDRINARRSRRSRDTGKGFFVNVGLAPSPLLPPCCHRCPSLSPLLSLLAPHLVVATTVALPTVVLFLYQPCHCLAQPLLVGLATSAIAVPPFLFIIVGHPCHLPLQSLLPAVGAHSRTTASSLLPSVVMLPCTTVLPLLPSSAATNCRYHLLGAPTAVTVNNCYHLLCRNCCQSLLPPTTTSAAASSAFSLAPTIAVVALVGHQPLSPPPLAAQPHLPHLPPLADCTNPRLCNLLPPNHCYCHQSLPSPPLTDQSSSSSPRCCLSLSLPLFSLPPSCFTIAMDDALDARFKPSRPT</sequence>
<dbReference type="AlphaFoldDB" id="A0A426XYI8"/>
<gene>
    <name evidence="3" type="ORF">B296_00018318</name>
</gene>
<dbReference type="Proteomes" id="UP000287651">
    <property type="component" value="Unassembled WGS sequence"/>
</dbReference>
<keyword evidence="2" id="KW-1133">Transmembrane helix</keyword>
<protein>
    <submittedName>
        <fullName evidence="3">Uncharacterized protein</fullName>
    </submittedName>
</protein>